<dbReference type="InterPro" id="IPR039793">
    <property type="entry name" value="UROS/Hem4"/>
</dbReference>
<sequence length="367" mass="38372">MTTPVLAGWTVGITAARRREELGGALERRGARVVYGPAIRIVPLADDTRLLAATERCLAAPLDLTVATTGIGFRGWLDAAETWGLAEPLTAALARSTILARGPKVRGAVRAGGLREAWSPESESSAEVLAHLLANHELAGRRVAVQLHGEPLRELVDTLRDSGADVIEVPVYRWEPPEDEQPLLRLVESVAAGAVDALTFTSAPAAVNFLRTADGLGRGEDVRAALRGPVLCAAVGPVTGAPLQAAGLPVVQPERFRLGALVREVVEQLPRRATVLTLAGHRVELRGQAAVVDDDLVPLAGSAMAMLRALAADPGRVLGRGALGQALPGGAGDGHAVEVAVGRLRTALGDPAIVQTVVKRGYRLNLD</sequence>
<dbReference type="InterPro" id="IPR003754">
    <property type="entry name" value="4pyrrol_synth_uPrphyn_synth"/>
</dbReference>
<evidence type="ECO:0000313" key="4">
    <source>
        <dbReference type="EMBL" id="SHH44582.1"/>
    </source>
</evidence>
<evidence type="ECO:0000256" key="1">
    <source>
        <dbReference type="ARBA" id="ARBA00023125"/>
    </source>
</evidence>
<reference evidence="4 5" key="1">
    <citation type="submission" date="2016-11" db="EMBL/GenBank/DDBJ databases">
        <authorList>
            <person name="Jaros S."/>
            <person name="Januszkiewicz K."/>
            <person name="Wedrychowicz H."/>
        </authorList>
    </citation>
    <scope>NUCLEOTIDE SEQUENCE [LARGE SCALE GENOMIC DNA]</scope>
    <source>
        <strain evidence="4 5">DSM 45627</strain>
    </source>
</reference>
<dbReference type="Pfam" id="PF00486">
    <property type="entry name" value="Trans_reg_C"/>
    <property type="match status" value="1"/>
</dbReference>
<evidence type="ECO:0000313" key="5">
    <source>
        <dbReference type="Proteomes" id="UP000186132"/>
    </source>
</evidence>
<proteinExistence type="predicted"/>
<dbReference type="Gene3D" id="1.10.10.10">
    <property type="entry name" value="Winged helix-like DNA-binding domain superfamily/Winged helix DNA-binding domain"/>
    <property type="match status" value="1"/>
</dbReference>
<dbReference type="Pfam" id="PF02602">
    <property type="entry name" value="HEM4"/>
    <property type="match status" value="1"/>
</dbReference>
<dbReference type="InterPro" id="IPR036388">
    <property type="entry name" value="WH-like_DNA-bd_sf"/>
</dbReference>
<dbReference type="AlphaFoldDB" id="A0A1M5T1N5"/>
<dbReference type="GO" id="GO:0003677">
    <property type="term" value="F:DNA binding"/>
    <property type="evidence" value="ECO:0007669"/>
    <property type="project" value="UniProtKB-UniRule"/>
</dbReference>
<dbReference type="SUPFAM" id="SSF69618">
    <property type="entry name" value="HemD-like"/>
    <property type="match status" value="1"/>
</dbReference>
<dbReference type="InterPro" id="IPR001867">
    <property type="entry name" value="OmpR/PhoB-type_DNA-bd"/>
</dbReference>
<dbReference type="RefSeq" id="WP_073392081.1">
    <property type="nucleotide sequence ID" value="NZ_FQVU01000006.1"/>
</dbReference>
<dbReference type="PANTHER" id="PTHR40082">
    <property type="entry name" value="BLR5956 PROTEIN"/>
    <property type="match status" value="1"/>
</dbReference>
<dbReference type="SUPFAM" id="SSF46894">
    <property type="entry name" value="C-terminal effector domain of the bipartite response regulators"/>
    <property type="match status" value="1"/>
</dbReference>
<gene>
    <name evidence="4" type="ORF">SAMN05443575_3883</name>
</gene>
<organism evidence="4 5">
    <name type="scientific">Jatrophihabitans endophyticus</name>
    <dbReference type="NCBI Taxonomy" id="1206085"/>
    <lineage>
        <taxon>Bacteria</taxon>
        <taxon>Bacillati</taxon>
        <taxon>Actinomycetota</taxon>
        <taxon>Actinomycetes</taxon>
        <taxon>Jatrophihabitantales</taxon>
        <taxon>Jatrophihabitantaceae</taxon>
        <taxon>Jatrophihabitans</taxon>
    </lineage>
</organism>
<accession>A0A1M5T1N5</accession>
<dbReference type="GO" id="GO:0004852">
    <property type="term" value="F:uroporphyrinogen-III synthase activity"/>
    <property type="evidence" value="ECO:0007669"/>
    <property type="project" value="InterPro"/>
</dbReference>
<dbReference type="EMBL" id="FQVU01000006">
    <property type="protein sequence ID" value="SHH44582.1"/>
    <property type="molecule type" value="Genomic_DNA"/>
</dbReference>
<dbReference type="Gene3D" id="3.40.50.10090">
    <property type="match status" value="2"/>
</dbReference>
<dbReference type="NCBIfam" id="NF005568">
    <property type="entry name" value="PRK07239.1"/>
    <property type="match status" value="1"/>
</dbReference>
<dbReference type="GO" id="GO:0000160">
    <property type="term" value="P:phosphorelay signal transduction system"/>
    <property type="evidence" value="ECO:0007669"/>
    <property type="project" value="InterPro"/>
</dbReference>
<dbReference type="SMART" id="SM00862">
    <property type="entry name" value="Trans_reg_C"/>
    <property type="match status" value="1"/>
</dbReference>
<feature type="domain" description="OmpR/PhoB-type" evidence="3">
    <location>
        <begin position="273"/>
        <end position="366"/>
    </location>
</feature>
<dbReference type="PANTHER" id="PTHR40082:SF1">
    <property type="entry name" value="BLR5956 PROTEIN"/>
    <property type="match status" value="1"/>
</dbReference>
<dbReference type="PROSITE" id="PS51755">
    <property type="entry name" value="OMPR_PHOB"/>
    <property type="match status" value="1"/>
</dbReference>
<dbReference type="STRING" id="1206085.SAMN05443575_3883"/>
<protein>
    <submittedName>
        <fullName evidence="4">Uroporphyrinogen-III synthase</fullName>
    </submittedName>
</protein>
<dbReference type="InterPro" id="IPR036108">
    <property type="entry name" value="4pyrrol_syn_uPrphyn_synt_sf"/>
</dbReference>
<keyword evidence="1 2" id="KW-0238">DNA-binding</keyword>
<keyword evidence="5" id="KW-1185">Reference proteome</keyword>
<evidence type="ECO:0000256" key="2">
    <source>
        <dbReference type="PROSITE-ProRule" id="PRU01091"/>
    </source>
</evidence>
<dbReference type="GO" id="GO:0006780">
    <property type="term" value="P:uroporphyrinogen III biosynthetic process"/>
    <property type="evidence" value="ECO:0007669"/>
    <property type="project" value="InterPro"/>
</dbReference>
<evidence type="ECO:0000259" key="3">
    <source>
        <dbReference type="PROSITE" id="PS51755"/>
    </source>
</evidence>
<dbReference type="Proteomes" id="UP000186132">
    <property type="component" value="Unassembled WGS sequence"/>
</dbReference>
<dbReference type="GO" id="GO:0006355">
    <property type="term" value="P:regulation of DNA-templated transcription"/>
    <property type="evidence" value="ECO:0007669"/>
    <property type="project" value="InterPro"/>
</dbReference>
<feature type="DNA-binding region" description="OmpR/PhoB-type" evidence="2">
    <location>
        <begin position="273"/>
        <end position="366"/>
    </location>
</feature>
<dbReference type="CDD" id="cd06578">
    <property type="entry name" value="HemD"/>
    <property type="match status" value="1"/>
</dbReference>
<name>A0A1M5T1N5_9ACTN</name>
<dbReference type="InterPro" id="IPR016032">
    <property type="entry name" value="Sig_transdc_resp-reg_C-effctor"/>
</dbReference>